<sequence>MAIDTRDYVDDRRSRRDLWDLRDERDLERDRGLDHHRYGRDDRHSPALKAARGEWDADYAELEWNRRQEWDARDGWDLEMKHATEEEWRLYNASRSMDAWPAEDRRRWPAAADWRDGRDRSRPRSVASHSREDDSMLDNRRKDHMRVDSHCRNEPPPVRQERNQSLPRNDVPHEPILRKDPPPAHEHHSAPRGEVHSGGSRSDRSDKNDRKEQPDKTQERKESAADKKEECKRDAVPPLVGNTEMVQHPDVVVESSQVDEHEINNSLKRTADQPSESAPETKKVCPEPVLEDDLSEISDDADEILNRDEEIADMQEEETSVQENAETASLKEQNSATSLKSQSPSRSPTNRLSKEGSIDEENMDLDFEEISEDELEEESRVKGIGDALGVDWASLVAESRPRIKPVSSAKKRWESHNVLFHLGISVELAGEDYVKEIFKEHNEAELREKTASKEVEVKLEDVEEREDLDNEKNRHVQLITMKIKEEIKSEPKDDVVISDPLAEIQVASLEKANLRKMLLTSVGPYRRALSARRDLMIRRHLCNLPITDAFVEAPKRHDPELFKLAIKLLEKGQEGEKGTL</sequence>
<feature type="region of interest" description="Disordered" evidence="1">
    <location>
        <begin position="115"/>
        <end position="363"/>
    </location>
</feature>
<name>A0AAW1URE8_9CUCU</name>
<protein>
    <submittedName>
        <fullName evidence="2">Uncharacterized protein</fullName>
    </submittedName>
</protein>
<feature type="compositionally biased region" description="Basic and acidic residues" evidence="1">
    <location>
        <begin position="129"/>
        <end position="153"/>
    </location>
</feature>
<reference evidence="2 3" key="1">
    <citation type="submission" date="2023-03" db="EMBL/GenBank/DDBJ databases">
        <title>Genome insight into feeding habits of ladybird beetles.</title>
        <authorList>
            <person name="Li H.-S."/>
            <person name="Huang Y.-H."/>
            <person name="Pang H."/>
        </authorList>
    </citation>
    <scope>NUCLEOTIDE SEQUENCE [LARGE SCALE GENOMIC DNA]</scope>
    <source>
        <strain evidence="2">SYSU_2023b</strain>
        <tissue evidence="2">Whole body</tissue>
    </source>
</reference>
<feature type="compositionally biased region" description="Polar residues" evidence="1">
    <location>
        <begin position="264"/>
        <end position="278"/>
    </location>
</feature>
<keyword evidence="3" id="KW-1185">Reference proteome</keyword>
<feature type="compositionally biased region" description="Basic and acidic residues" evidence="1">
    <location>
        <begin position="170"/>
        <end position="235"/>
    </location>
</feature>
<dbReference type="EMBL" id="JARQZJ010000077">
    <property type="protein sequence ID" value="KAK9882545.1"/>
    <property type="molecule type" value="Genomic_DNA"/>
</dbReference>
<dbReference type="GO" id="GO:0036396">
    <property type="term" value="C:RNA N6-methyladenosine methyltransferase complex"/>
    <property type="evidence" value="ECO:0007669"/>
    <property type="project" value="InterPro"/>
</dbReference>
<accession>A0AAW1URE8</accession>
<gene>
    <name evidence="2" type="ORF">WA026_021892</name>
</gene>
<dbReference type="AlphaFoldDB" id="A0AAW1URE8"/>
<dbReference type="PANTHER" id="PTHR38563">
    <property type="entry name" value="FL(2)D-ASSOCIATED COMPLEX COMPONENT"/>
    <property type="match status" value="1"/>
</dbReference>
<proteinExistence type="predicted"/>
<dbReference type="GO" id="GO:0016556">
    <property type="term" value="P:mRNA modification"/>
    <property type="evidence" value="ECO:0007669"/>
    <property type="project" value="InterPro"/>
</dbReference>
<dbReference type="InterPro" id="IPR040427">
    <property type="entry name" value="Flacc"/>
</dbReference>
<dbReference type="PANTHER" id="PTHR38563:SF1">
    <property type="entry name" value="FL(2)D-ASSOCIATED COMPLEX COMPONENT"/>
    <property type="match status" value="1"/>
</dbReference>
<dbReference type="Proteomes" id="UP001431783">
    <property type="component" value="Unassembled WGS sequence"/>
</dbReference>
<comment type="caution">
    <text evidence="2">The sequence shown here is derived from an EMBL/GenBank/DDBJ whole genome shotgun (WGS) entry which is preliminary data.</text>
</comment>
<feature type="compositionally biased region" description="Acidic residues" evidence="1">
    <location>
        <begin position="289"/>
        <end position="303"/>
    </location>
</feature>
<feature type="compositionally biased region" description="Acidic residues" evidence="1">
    <location>
        <begin position="310"/>
        <end position="320"/>
    </location>
</feature>
<evidence type="ECO:0000313" key="3">
    <source>
        <dbReference type="Proteomes" id="UP001431783"/>
    </source>
</evidence>
<organism evidence="2 3">
    <name type="scientific">Henosepilachna vigintioctopunctata</name>
    <dbReference type="NCBI Taxonomy" id="420089"/>
    <lineage>
        <taxon>Eukaryota</taxon>
        <taxon>Metazoa</taxon>
        <taxon>Ecdysozoa</taxon>
        <taxon>Arthropoda</taxon>
        <taxon>Hexapoda</taxon>
        <taxon>Insecta</taxon>
        <taxon>Pterygota</taxon>
        <taxon>Neoptera</taxon>
        <taxon>Endopterygota</taxon>
        <taxon>Coleoptera</taxon>
        <taxon>Polyphaga</taxon>
        <taxon>Cucujiformia</taxon>
        <taxon>Coccinelloidea</taxon>
        <taxon>Coccinellidae</taxon>
        <taxon>Epilachninae</taxon>
        <taxon>Epilachnini</taxon>
        <taxon>Henosepilachna</taxon>
    </lineage>
</organism>
<evidence type="ECO:0000313" key="2">
    <source>
        <dbReference type="EMBL" id="KAK9882545.1"/>
    </source>
</evidence>
<evidence type="ECO:0000256" key="1">
    <source>
        <dbReference type="SAM" id="MobiDB-lite"/>
    </source>
</evidence>
<feature type="compositionally biased region" description="Polar residues" evidence="1">
    <location>
        <begin position="321"/>
        <end position="351"/>
    </location>
</feature>